<dbReference type="SUPFAM" id="SSF53850">
    <property type="entry name" value="Periplasmic binding protein-like II"/>
    <property type="match status" value="1"/>
</dbReference>
<feature type="signal peptide" evidence="2">
    <location>
        <begin position="1"/>
        <end position="20"/>
    </location>
</feature>
<gene>
    <name evidence="3" type="ORF">SAMN05216179_3480</name>
</gene>
<protein>
    <submittedName>
        <fullName evidence="3">Sorbitol/mannitol transport system substrate-binding protein</fullName>
    </submittedName>
</protein>
<dbReference type="AlphaFoldDB" id="A0A1M7QQP1"/>
<accession>A0A1M7QQP1</accession>
<dbReference type="InterPro" id="IPR006059">
    <property type="entry name" value="SBP"/>
</dbReference>
<dbReference type="Gene3D" id="3.40.190.10">
    <property type="entry name" value="Periplasmic binding protein-like II"/>
    <property type="match status" value="2"/>
</dbReference>
<name>A0A1M7QQP1_9BACI</name>
<proteinExistence type="predicted"/>
<evidence type="ECO:0000256" key="1">
    <source>
        <dbReference type="SAM" id="MobiDB-lite"/>
    </source>
</evidence>
<reference evidence="3 4" key="1">
    <citation type="submission" date="2016-11" db="EMBL/GenBank/DDBJ databases">
        <authorList>
            <person name="Jaros S."/>
            <person name="Januszkiewicz K."/>
            <person name="Wedrychowicz H."/>
        </authorList>
    </citation>
    <scope>NUCLEOTIDE SEQUENCE [LARGE SCALE GENOMIC DNA]</scope>
    <source>
        <strain evidence="3 4">CGMCC 1.10681</strain>
    </source>
</reference>
<evidence type="ECO:0000256" key="2">
    <source>
        <dbReference type="SAM" id="SignalP"/>
    </source>
</evidence>
<dbReference type="Pfam" id="PF01547">
    <property type="entry name" value="SBP_bac_1"/>
    <property type="match status" value="1"/>
</dbReference>
<dbReference type="InterPro" id="IPR050490">
    <property type="entry name" value="Bact_solute-bd_prot1"/>
</dbReference>
<dbReference type="Proteomes" id="UP000184184">
    <property type="component" value="Unassembled WGS sequence"/>
</dbReference>
<dbReference type="STRING" id="1027249.SAMN05216179_3480"/>
<dbReference type="CDD" id="cd13585">
    <property type="entry name" value="PBP2_TMBP_like"/>
    <property type="match status" value="1"/>
</dbReference>
<organism evidence="3 4">
    <name type="scientific">Gracilibacillus kekensis</name>
    <dbReference type="NCBI Taxonomy" id="1027249"/>
    <lineage>
        <taxon>Bacteria</taxon>
        <taxon>Bacillati</taxon>
        <taxon>Bacillota</taxon>
        <taxon>Bacilli</taxon>
        <taxon>Bacillales</taxon>
        <taxon>Bacillaceae</taxon>
        <taxon>Gracilibacillus</taxon>
    </lineage>
</organism>
<dbReference type="PROSITE" id="PS51257">
    <property type="entry name" value="PROKAR_LIPOPROTEIN"/>
    <property type="match status" value="1"/>
</dbReference>
<dbReference type="EMBL" id="FRCZ01000008">
    <property type="protein sequence ID" value="SHN33889.1"/>
    <property type="molecule type" value="Genomic_DNA"/>
</dbReference>
<dbReference type="RefSeq" id="WP_073203087.1">
    <property type="nucleotide sequence ID" value="NZ_FRCZ01000008.1"/>
</dbReference>
<dbReference type="PANTHER" id="PTHR43649">
    <property type="entry name" value="ARABINOSE-BINDING PROTEIN-RELATED"/>
    <property type="match status" value="1"/>
</dbReference>
<keyword evidence="2" id="KW-0732">Signal</keyword>
<keyword evidence="4" id="KW-1185">Reference proteome</keyword>
<sequence>MKKIWGLLFVMIIMSTLILAGCNTSSPNNATEGPLGGTGTEETSGETDANSETESDGDTTLTIATVNNPDMKIMQKMTKEYFEKDTGINVEFVVLPENDLRKKVTEDVALGAGLFDIVTISTYDTPIWAENGWIEPLSPMFEELDAEELEAYDMEDVFQVLRDALSYEDTQYALPFYGESSMLYYNKTIFEELGLEMPLEPTWEEVGELARTIKEETGKPGITLRGLPGWGEVMAPLTTVINAYGGSWYDMEWNAQLNSENTVEAVQFYADLIQDAGQPGAINTGFTEALTLMSTGETAMWYDATVAAGFLNNPDDSQVVGDIGYAFAPKMEKENTGWLYAWSLAIESASKNKDAAFEFINWATSKEYIELVGENEGWVVAPSGTRTSTYENPNYQEAAPFAEMVLDAIERVDYEQPTVDPVPYEGVQYVVIPEFQELGTEVSQHIASAIAGDVTVEEAMNEAQKLAEAVAEEGGYKE</sequence>
<dbReference type="PANTHER" id="PTHR43649:SF12">
    <property type="entry name" value="DIACETYLCHITOBIOSE BINDING PROTEIN DASA"/>
    <property type="match status" value="1"/>
</dbReference>
<feature type="chain" id="PRO_5038632124" evidence="2">
    <location>
        <begin position="21"/>
        <end position="478"/>
    </location>
</feature>
<evidence type="ECO:0000313" key="3">
    <source>
        <dbReference type="EMBL" id="SHN33889.1"/>
    </source>
</evidence>
<feature type="region of interest" description="Disordered" evidence="1">
    <location>
        <begin position="27"/>
        <end position="61"/>
    </location>
</feature>
<dbReference type="OrthoDB" id="9798191at2"/>
<evidence type="ECO:0000313" key="4">
    <source>
        <dbReference type="Proteomes" id="UP000184184"/>
    </source>
</evidence>
<feature type="compositionally biased region" description="Acidic residues" evidence="1">
    <location>
        <begin position="43"/>
        <end position="57"/>
    </location>
</feature>